<name>W2CW88_9BACT</name>
<feature type="coiled-coil region" evidence="1">
    <location>
        <begin position="8"/>
        <end position="114"/>
    </location>
</feature>
<dbReference type="EMBL" id="AYYE01000339">
    <property type="protein sequence ID" value="ETK10791.1"/>
    <property type="molecule type" value="Genomic_DNA"/>
</dbReference>
<proteinExistence type="predicted"/>
<reference evidence="2 3" key="1">
    <citation type="submission" date="2013-11" db="EMBL/GenBank/DDBJ databases">
        <title>Single cell genomics of uncultured Tannerella BU063 (oral taxon 286).</title>
        <authorList>
            <person name="Beall C.J."/>
            <person name="Campbell A.G."/>
            <person name="Griffen A.L."/>
            <person name="Podar M."/>
            <person name="Leys E.J."/>
        </authorList>
    </citation>
    <scope>NUCLEOTIDE SEQUENCE [LARGE SCALE GENOMIC DNA]</scope>
    <source>
        <strain evidence="2">Cell 1/3</strain>
    </source>
</reference>
<evidence type="ECO:0000313" key="3">
    <source>
        <dbReference type="Proteomes" id="UP000034982"/>
    </source>
</evidence>
<comment type="caution">
    <text evidence="2">The sequence shown here is derived from an EMBL/GenBank/DDBJ whole genome shotgun (WGS) entry which is preliminary data.</text>
</comment>
<sequence>QDASKQELIAARNEIERITASADHLKSELQQAQQRLKENEENVLSNADDQTKVLIRQKDDAHKAAVKTLSDQIEAQQKELKSLKRKVEDLENDVEDAEDDKKSVEKKLKAQKEEFDKLFGDMQHAQLELQR</sequence>
<feature type="non-terminal residue" evidence="2">
    <location>
        <position position="1"/>
    </location>
</feature>
<dbReference type="Gene3D" id="1.10.287.1490">
    <property type="match status" value="1"/>
</dbReference>
<gene>
    <name evidence="2" type="ORF">T230_01635</name>
</gene>
<evidence type="ECO:0000313" key="2">
    <source>
        <dbReference type="EMBL" id="ETK10791.1"/>
    </source>
</evidence>
<keyword evidence="1" id="KW-0175">Coiled coil</keyword>
<feature type="non-terminal residue" evidence="2">
    <location>
        <position position="131"/>
    </location>
</feature>
<protein>
    <submittedName>
        <fullName evidence="2">Uncharacterized protein</fullName>
    </submittedName>
</protein>
<accession>W2CW88</accession>
<dbReference type="AlphaFoldDB" id="W2CW88"/>
<dbReference type="Proteomes" id="UP000034982">
    <property type="component" value="Unassembled WGS sequence"/>
</dbReference>
<evidence type="ECO:0000256" key="1">
    <source>
        <dbReference type="SAM" id="Coils"/>
    </source>
</evidence>
<organism evidence="2 3">
    <name type="scientific">Tannerella sp. oral taxon BU063 isolate Cell 1/3</name>
    <dbReference type="NCBI Taxonomy" id="1411022"/>
    <lineage>
        <taxon>Bacteria</taxon>
        <taxon>Pseudomonadati</taxon>
        <taxon>Bacteroidota</taxon>
        <taxon>Bacteroidia</taxon>
        <taxon>Bacteroidales</taxon>
        <taxon>Tannerellaceae</taxon>
        <taxon>Tannerella</taxon>
    </lineage>
</organism>